<keyword evidence="1" id="KW-1133">Transmembrane helix</keyword>
<dbReference type="VEuPathDB" id="VectorBase:GBRI019583"/>
<dbReference type="Proteomes" id="UP000091820">
    <property type="component" value="Unassembled WGS sequence"/>
</dbReference>
<name>A0A1A9WH72_9MUSC</name>
<reference evidence="3" key="1">
    <citation type="submission" date="2014-03" db="EMBL/GenBank/DDBJ databases">
        <authorList>
            <person name="Aksoy S."/>
            <person name="Warren W."/>
            <person name="Wilson R.K."/>
        </authorList>
    </citation>
    <scope>NUCLEOTIDE SEQUENCE [LARGE SCALE GENOMIC DNA]</scope>
    <source>
        <strain evidence="3">IAEA</strain>
    </source>
</reference>
<dbReference type="EnsemblMetazoa" id="GBRI019583-RA">
    <property type="protein sequence ID" value="GBRI019583-PA"/>
    <property type="gene ID" value="GBRI019583"/>
</dbReference>
<feature type="transmembrane region" description="Helical" evidence="1">
    <location>
        <begin position="59"/>
        <end position="78"/>
    </location>
</feature>
<keyword evidence="1" id="KW-0472">Membrane</keyword>
<sequence>MLKPVEILRPILASLYFQAQDISVLVVSFAMTILLIRMPPRRSIAACNKATTLRPTTPAQVISLVHVISLALFILVCFKGNLKLNPKLATAANNAAPCPVPSSI</sequence>
<reference evidence="2" key="2">
    <citation type="submission" date="2020-05" db="UniProtKB">
        <authorList>
            <consortium name="EnsemblMetazoa"/>
        </authorList>
    </citation>
    <scope>IDENTIFICATION</scope>
    <source>
        <strain evidence="2">IAEA</strain>
    </source>
</reference>
<feature type="transmembrane region" description="Helical" evidence="1">
    <location>
        <begin position="21"/>
        <end position="39"/>
    </location>
</feature>
<organism evidence="2 3">
    <name type="scientific">Glossina brevipalpis</name>
    <dbReference type="NCBI Taxonomy" id="37001"/>
    <lineage>
        <taxon>Eukaryota</taxon>
        <taxon>Metazoa</taxon>
        <taxon>Ecdysozoa</taxon>
        <taxon>Arthropoda</taxon>
        <taxon>Hexapoda</taxon>
        <taxon>Insecta</taxon>
        <taxon>Pterygota</taxon>
        <taxon>Neoptera</taxon>
        <taxon>Endopterygota</taxon>
        <taxon>Diptera</taxon>
        <taxon>Brachycera</taxon>
        <taxon>Muscomorpha</taxon>
        <taxon>Hippoboscoidea</taxon>
        <taxon>Glossinidae</taxon>
        <taxon>Glossina</taxon>
    </lineage>
</organism>
<protein>
    <submittedName>
        <fullName evidence="2">Uncharacterized protein</fullName>
    </submittedName>
</protein>
<evidence type="ECO:0000256" key="1">
    <source>
        <dbReference type="SAM" id="Phobius"/>
    </source>
</evidence>
<proteinExistence type="predicted"/>
<dbReference type="AlphaFoldDB" id="A0A1A9WH72"/>
<evidence type="ECO:0000313" key="3">
    <source>
        <dbReference type="Proteomes" id="UP000091820"/>
    </source>
</evidence>
<keyword evidence="3" id="KW-1185">Reference proteome</keyword>
<keyword evidence="1" id="KW-0812">Transmembrane</keyword>
<accession>A0A1A9WH72</accession>
<evidence type="ECO:0000313" key="2">
    <source>
        <dbReference type="EnsemblMetazoa" id="GBRI019583-PA"/>
    </source>
</evidence>